<dbReference type="EMBL" id="CP054698">
    <property type="protein sequence ID" value="QMS86680.1"/>
    <property type="molecule type" value="Genomic_DNA"/>
</dbReference>
<dbReference type="CDD" id="cd02440">
    <property type="entry name" value="AdoMet_MTases"/>
    <property type="match status" value="1"/>
</dbReference>
<dbReference type="RefSeq" id="WP_181930098.1">
    <property type="nucleotide sequence ID" value="NZ_CP054698.1"/>
</dbReference>
<dbReference type="Proteomes" id="UP000514713">
    <property type="component" value="Chromosome"/>
</dbReference>
<protein>
    <submittedName>
        <fullName evidence="1">Class I SAM-dependent methyltransferase</fullName>
    </submittedName>
</protein>
<dbReference type="KEGG" id="ned:HUN01_03505"/>
<dbReference type="Pfam" id="PF13489">
    <property type="entry name" value="Methyltransf_23"/>
    <property type="match status" value="1"/>
</dbReference>
<reference evidence="2" key="1">
    <citation type="submission" date="2020-06" db="EMBL/GenBank/DDBJ databases">
        <title>Nostoc edaphicum CCNP1411 genome.</title>
        <authorList>
            <person name="Fidor A."/>
            <person name="Grabski M."/>
            <person name="Gawor J."/>
            <person name="Gromadka R."/>
            <person name="Wegrzyn G."/>
            <person name="Mazur-Marzec H."/>
        </authorList>
    </citation>
    <scope>NUCLEOTIDE SEQUENCE [LARGE SCALE GENOMIC DNA]</scope>
    <source>
        <strain evidence="2">CCNP1411</strain>
    </source>
</reference>
<dbReference type="AlphaFoldDB" id="A0A7D7QJZ0"/>
<keyword evidence="2" id="KW-1185">Reference proteome</keyword>
<name>A0A7D7QJZ0_9NOSO</name>
<proteinExistence type="predicted"/>
<dbReference type="GO" id="GO:0032259">
    <property type="term" value="P:methylation"/>
    <property type="evidence" value="ECO:0007669"/>
    <property type="project" value="UniProtKB-KW"/>
</dbReference>
<dbReference type="Gene3D" id="3.40.50.150">
    <property type="entry name" value="Vaccinia Virus protein VP39"/>
    <property type="match status" value="1"/>
</dbReference>
<gene>
    <name evidence="1" type="ORF">HUN01_03505</name>
</gene>
<dbReference type="PANTHER" id="PTHR43861:SF6">
    <property type="entry name" value="METHYLTRANSFERASE TYPE 11"/>
    <property type="match status" value="1"/>
</dbReference>
<keyword evidence="1" id="KW-0808">Transferase</keyword>
<dbReference type="PANTHER" id="PTHR43861">
    <property type="entry name" value="TRANS-ACONITATE 2-METHYLTRANSFERASE-RELATED"/>
    <property type="match status" value="1"/>
</dbReference>
<evidence type="ECO:0000313" key="2">
    <source>
        <dbReference type="Proteomes" id="UP000514713"/>
    </source>
</evidence>
<accession>A0A7D7QJZ0</accession>
<dbReference type="GO" id="GO:0008168">
    <property type="term" value="F:methyltransferase activity"/>
    <property type="evidence" value="ECO:0007669"/>
    <property type="project" value="UniProtKB-KW"/>
</dbReference>
<dbReference type="SUPFAM" id="SSF53335">
    <property type="entry name" value="S-adenosyl-L-methionine-dependent methyltransferases"/>
    <property type="match status" value="1"/>
</dbReference>
<sequence length="245" mass="27818">MGISKEELNKIALDYHMNENIPDKHIEDLGQIYTIEWVKKHLQGKTQILELGYGEGIFTNALVHDNYNVTLVEGSSVLIDKAKENFGQQVDYIHCLFEDYVPVKKFDAILALHVLEHIDQPRVLLNQMKQWINDDGVIIVIVPNQNSIHRKLAVIMGLQPALDTLSQRDLLVGHQRVYSLETLEADIKATDYHVIDTTGFFLKVLPNSMMLEYSQDLLMALNEISNSISKDLLANIGVVAQIKNK</sequence>
<organism evidence="1 2">
    <name type="scientific">Nostoc edaphicum CCNP1411</name>
    <dbReference type="NCBI Taxonomy" id="1472755"/>
    <lineage>
        <taxon>Bacteria</taxon>
        <taxon>Bacillati</taxon>
        <taxon>Cyanobacteriota</taxon>
        <taxon>Cyanophyceae</taxon>
        <taxon>Nostocales</taxon>
        <taxon>Nostocaceae</taxon>
        <taxon>Nostoc</taxon>
    </lineage>
</organism>
<evidence type="ECO:0000313" key="1">
    <source>
        <dbReference type="EMBL" id="QMS86680.1"/>
    </source>
</evidence>
<keyword evidence="1" id="KW-0489">Methyltransferase</keyword>
<dbReference type="InterPro" id="IPR029063">
    <property type="entry name" value="SAM-dependent_MTases_sf"/>
</dbReference>